<proteinExistence type="predicted"/>
<dbReference type="AlphaFoldDB" id="A0A9W4XE50"/>
<keyword evidence="3" id="KW-1185">Reference proteome</keyword>
<dbReference type="EMBL" id="CAOQHR010000001">
    <property type="protein sequence ID" value="CAI6266865.1"/>
    <property type="molecule type" value="Genomic_DNA"/>
</dbReference>
<dbReference type="PANTHER" id="PTHR24148">
    <property type="entry name" value="ANKYRIN REPEAT DOMAIN-CONTAINING PROTEIN 39 HOMOLOG-RELATED"/>
    <property type="match status" value="1"/>
</dbReference>
<evidence type="ECO:0000313" key="2">
    <source>
        <dbReference type="EMBL" id="CAI6266865.1"/>
    </source>
</evidence>
<dbReference type="Pfam" id="PF26639">
    <property type="entry name" value="Het-6_barrel"/>
    <property type="match status" value="1"/>
</dbReference>
<sequence>MSRLPKLYHRRDIRLIRIKPGTKQSNIEIEIETSNLDSNVEYTALSYVWGENPSLPSSIVYDGQNVPVTRNLWEVMLRFRAERLVGLLWVDAICINQQDNDEKSMQVNMMRDIYKQAAKVIFWLGEQEEYDEDAVKLIKVFNENNKRPVDRAFPSGMHSKELSDLGLPYDDPGWSGWASLLCRPWFGRVWIVQEFLNASYAVFKTGSLEIVREDLIWFAYASGVSVGLIARVGDCMNVPGNHRSTIMRAFHLAWDLLFKIEDKSLVDARMVDSKIMDMWMKSQMLGATDPRDRVSALLSTQNVISLDIVDYKKDLVEVYTEIASIALNARPLDTDSYSESSKDSGSDTSETFMISQRTSRFLGCKTTSLHKPSLPSWVPDWRPSATLIFERLTRYFVGTSRFSKPYIDAMITEKTMSISGCIIDKPAIIVDSPSYILLRSSHNKLSLIKRIINWHVACYLLTCAYYHIPKASNTTHLEEFSRVMGFSALYDGTKCPSFHYIAGFGTLHSSLIHSSLEPITYRIPIPAMISWNKDLVNSYRSIAAKLTQGRMFAITTKGDLAWVPETTKLNDSICFLAGCAVPFVVRSHIEGGDMWYELLGDCYLHGRMADGNIVLNEEPEVMVFR</sequence>
<dbReference type="Proteomes" id="UP001152607">
    <property type="component" value="Unassembled WGS sequence"/>
</dbReference>
<reference evidence="2" key="1">
    <citation type="submission" date="2023-01" db="EMBL/GenBank/DDBJ databases">
        <authorList>
            <person name="Van Ghelder C."/>
            <person name="Rancurel C."/>
        </authorList>
    </citation>
    <scope>NUCLEOTIDE SEQUENCE</scope>
    <source>
        <strain evidence="2">CNCM I-4278</strain>
    </source>
</reference>
<protein>
    <recommendedName>
        <fullName evidence="1">Heterokaryon incompatibility domain-containing protein</fullName>
    </recommendedName>
</protein>
<organism evidence="2 3">
    <name type="scientific">Periconia digitata</name>
    <dbReference type="NCBI Taxonomy" id="1303443"/>
    <lineage>
        <taxon>Eukaryota</taxon>
        <taxon>Fungi</taxon>
        <taxon>Dikarya</taxon>
        <taxon>Ascomycota</taxon>
        <taxon>Pezizomycotina</taxon>
        <taxon>Dothideomycetes</taxon>
        <taxon>Pleosporomycetidae</taxon>
        <taxon>Pleosporales</taxon>
        <taxon>Massarineae</taxon>
        <taxon>Periconiaceae</taxon>
        <taxon>Periconia</taxon>
    </lineage>
</organism>
<dbReference type="OrthoDB" id="2157530at2759"/>
<dbReference type="PANTHER" id="PTHR24148:SF64">
    <property type="entry name" value="HETEROKARYON INCOMPATIBILITY DOMAIN-CONTAINING PROTEIN"/>
    <property type="match status" value="1"/>
</dbReference>
<evidence type="ECO:0000259" key="1">
    <source>
        <dbReference type="Pfam" id="PF06985"/>
    </source>
</evidence>
<accession>A0A9W4XE50</accession>
<dbReference type="Pfam" id="PF06985">
    <property type="entry name" value="HET"/>
    <property type="match status" value="1"/>
</dbReference>
<gene>
    <name evidence="2" type="ORF">PDIGIT_LOCUS1568</name>
</gene>
<dbReference type="InterPro" id="IPR010730">
    <property type="entry name" value="HET"/>
</dbReference>
<feature type="domain" description="Heterokaryon incompatibility" evidence="1">
    <location>
        <begin position="42"/>
        <end position="194"/>
    </location>
</feature>
<name>A0A9W4XE50_9PLEO</name>
<comment type="caution">
    <text evidence="2">The sequence shown here is derived from an EMBL/GenBank/DDBJ whole genome shotgun (WGS) entry which is preliminary data.</text>
</comment>
<evidence type="ECO:0000313" key="3">
    <source>
        <dbReference type="Proteomes" id="UP001152607"/>
    </source>
</evidence>
<dbReference type="InterPro" id="IPR052895">
    <property type="entry name" value="HetReg/Transcr_Mod"/>
</dbReference>